<feature type="transmembrane region" description="Helical" evidence="1">
    <location>
        <begin position="7"/>
        <end position="25"/>
    </location>
</feature>
<dbReference type="InterPro" id="IPR052724">
    <property type="entry name" value="GT117_domain-containing"/>
</dbReference>
<keyword evidence="1" id="KW-0472">Membrane</keyword>
<feature type="transmembrane region" description="Helical" evidence="1">
    <location>
        <begin position="145"/>
        <end position="161"/>
    </location>
</feature>
<dbReference type="Pfam" id="PF11028">
    <property type="entry name" value="TMEM260-like"/>
    <property type="match status" value="1"/>
</dbReference>
<organism evidence="2 3">
    <name type="scientific">Pedobacter metabolipauper</name>
    <dbReference type="NCBI Taxonomy" id="425513"/>
    <lineage>
        <taxon>Bacteria</taxon>
        <taxon>Pseudomonadati</taxon>
        <taxon>Bacteroidota</taxon>
        <taxon>Sphingobacteriia</taxon>
        <taxon>Sphingobacteriales</taxon>
        <taxon>Sphingobacteriaceae</taxon>
        <taxon>Pedobacter</taxon>
    </lineage>
</organism>
<feature type="transmembrane region" description="Helical" evidence="1">
    <location>
        <begin position="213"/>
        <end position="237"/>
    </location>
</feature>
<dbReference type="RefSeq" id="WP_133574081.1">
    <property type="nucleotide sequence ID" value="NZ_SNYC01000003.1"/>
</dbReference>
<dbReference type="Proteomes" id="UP000295620">
    <property type="component" value="Unassembled WGS sequence"/>
</dbReference>
<feature type="transmembrane region" description="Helical" evidence="1">
    <location>
        <begin position="257"/>
        <end position="277"/>
    </location>
</feature>
<feature type="transmembrane region" description="Helical" evidence="1">
    <location>
        <begin position="53"/>
        <end position="70"/>
    </location>
</feature>
<evidence type="ECO:0000256" key="1">
    <source>
        <dbReference type="SAM" id="Phobius"/>
    </source>
</evidence>
<keyword evidence="1" id="KW-1133">Transmembrane helix</keyword>
<keyword evidence="1" id="KW-0812">Transmembrane</keyword>
<dbReference type="PANTHER" id="PTHR16214:SF3">
    <property type="entry name" value="TRANSMEMBRANE PROTEIN 260"/>
    <property type="match status" value="1"/>
</dbReference>
<evidence type="ECO:0000313" key="2">
    <source>
        <dbReference type="EMBL" id="TDQ10963.1"/>
    </source>
</evidence>
<dbReference type="AlphaFoldDB" id="A0A4V3D1E9"/>
<reference evidence="2 3" key="1">
    <citation type="submission" date="2019-03" db="EMBL/GenBank/DDBJ databases">
        <title>Genomic Encyclopedia of Archaeal and Bacterial Type Strains, Phase II (KMG-II): from individual species to whole genera.</title>
        <authorList>
            <person name="Goeker M."/>
        </authorList>
    </citation>
    <scope>NUCLEOTIDE SEQUENCE [LARGE SCALE GENOMIC DNA]</scope>
    <source>
        <strain evidence="2 3">DSM 19035</strain>
    </source>
</reference>
<dbReference type="OrthoDB" id="9807602at2"/>
<feature type="transmembrane region" description="Helical" evidence="1">
    <location>
        <begin position="537"/>
        <end position="557"/>
    </location>
</feature>
<feature type="transmembrane region" description="Helical" evidence="1">
    <location>
        <begin position="77"/>
        <end position="98"/>
    </location>
</feature>
<evidence type="ECO:0000313" key="3">
    <source>
        <dbReference type="Proteomes" id="UP000295620"/>
    </source>
</evidence>
<feature type="transmembrane region" description="Helical" evidence="1">
    <location>
        <begin position="173"/>
        <end position="201"/>
    </location>
</feature>
<feature type="transmembrane region" description="Helical" evidence="1">
    <location>
        <begin position="507"/>
        <end position="525"/>
    </location>
</feature>
<protein>
    <submittedName>
        <fullName evidence="2">Uncharacterized protein DUF2723</fullName>
    </submittedName>
</protein>
<name>A0A4V3D1E9_9SPHI</name>
<dbReference type="PANTHER" id="PTHR16214">
    <property type="entry name" value="TRANSMEMBRANE PROTEIN 260"/>
    <property type="match status" value="1"/>
</dbReference>
<dbReference type="InterPro" id="IPR021280">
    <property type="entry name" value="TMEM260-like"/>
</dbReference>
<feature type="transmembrane region" description="Helical" evidence="1">
    <location>
        <begin position="569"/>
        <end position="591"/>
    </location>
</feature>
<keyword evidence="3" id="KW-1185">Reference proteome</keyword>
<feature type="transmembrane region" description="Helical" evidence="1">
    <location>
        <begin position="484"/>
        <end position="500"/>
    </location>
</feature>
<proteinExistence type="predicted"/>
<dbReference type="EMBL" id="SNYC01000003">
    <property type="protein sequence ID" value="TDQ10963.1"/>
    <property type="molecule type" value="Genomic_DNA"/>
</dbReference>
<sequence length="998" mass="112768">MKSYQKINNLTGFALFGVAVFVYWMTMEPTLSFWDCGEFIAASFKMQVGHQPGAPLFLMIGKLFSLLAIGNTAKIAYWMNFSSVIFSAATVMFLYWTITRIASKLYDPDKKSITDTLAIVATGIVGALSFTFSDTFWFSAVEAEVYSLSILFTALVFWAILKWESNLNDRWLVLIAFIIGLSIGAHLLSLLAIPAVVLVYYFKKTDKISLTGIVKALAVSGLIWAAVQFVIIQYFVLIAAKFDMFFVNSLGLNFGSGALFFFILLIGLIAFGIHYSVKHKLYNLNLGMICLTFVVFGFSSYFLIIIRANAKPSLNLSNPDNALSLYGYLGRTNYGQTPLLYGQTFDAQTTDVKEKGIEYAKGKDKYVVSGKSLEAVYDKNILFPRTYSNKPEHVNFYKQWLNIADGQTPSFAQNLSFFASYQMGFMYWRYFLWNFAGRQNDAQGQGNFMEGNWITGIKAIDAIRLGNQDHLPLSITDNEGHNKFYGMPLLLGIAGLIFLYRKNKKDTLIVTTLFVFTGLAIIVYLNQDPLQVRERDYAYVGSFYAFTIFIGFGVLAIRELLSRLNTPKLALVAATVTGLLAAPVIMGMQGWDEHDRSGKTTALEWASNYLNSCAPNAILFTNADNDTFPLWYAQEVEGIRTDVRVVNLQYLSDHSYIDQMKKQMNQSAPLPIKMTEDQYRKGSREYMPYVDYGFTDSVELKDLLAVLTSDDKADKVELSGGPDNFLPTKNFKLTVDVKQVVQTNTVAAKDQGKIVPVMKWSFNKNFAGKADLAMIDILVNNNWERPVYFGTSLSKDTYIGLDKYLYLEGYAYRLLPLKTDTVITEQQRSDQTNSDVMYVNLMQKFSLKGFKGSKYMDPESRRIAQSTLSFANTLASNLYLEGKTDKARNVMAMSIKDLPLKNYSIEDTLTKLQTVQNLYLINDIKQANLMAKETLDYLDQELAYIASMEPNRWDAYSRNIQVGFYVMNGLAELTAAKKQTELNKLINEVSKRIEQRFS</sequence>
<feature type="transmembrane region" description="Helical" evidence="1">
    <location>
        <begin position="284"/>
        <end position="306"/>
    </location>
</feature>
<gene>
    <name evidence="2" type="ORF">ATK78_0073</name>
</gene>
<feature type="transmembrane region" description="Helical" evidence="1">
    <location>
        <begin position="118"/>
        <end position="138"/>
    </location>
</feature>
<accession>A0A4V3D1E9</accession>
<comment type="caution">
    <text evidence="2">The sequence shown here is derived from an EMBL/GenBank/DDBJ whole genome shotgun (WGS) entry which is preliminary data.</text>
</comment>